<protein>
    <submittedName>
        <fullName evidence="3">Uncharacterized protein</fullName>
    </submittedName>
</protein>
<proteinExistence type="predicted"/>
<comment type="caution">
    <text evidence="3">The sequence shown here is derived from an EMBL/GenBank/DDBJ whole genome shotgun (WGS) entry which is preliminary data.</text>
</comment>
<keyword evidence="2" id="KW-1133">Transmembrane helix</keyword>
<evidence type="ECO:0000256" key="2">
    <source>
        <dbReference type="SAM" id="Phobius"/>
    </source>
</evidence>
<keyword evidence="4" id="KW-1185">Reference proteome</keyword>
<evidence type="ECO:0000313" key="4">
    <source>
        <dbReference type="Proteomes" id="UP000821866"/>
    </source>
</evidence>
<organism evidence="3 4">
    <name type="scientific">Rhipicephalus microplus</name>
    <name type="common">Cattle tick</name>
    <name type="synonym">Boophilus microplus</name>
    <dbReference type="NCBI Taxonomy" id="6941"/>
    <lineage>
        <taxon>Eukaryota</taxon>
        <taxon>Metazoa</taxon>
        <taxon>Ecdysozoa</taxon>
        <taxon>Arthropoda</taxon>
        <taxon>Chelicerata</taxon>
        <taxon>Arachnida</taxon>
        <taxon>Acari</taxon>
        <taxon>Parasitiformes</taxon>
        <taxon>Ixodida</taxon>
        <taxon>Ixodoidea</taxon>
        <taxon>Ixodidae</taxon>
        <taxon>Rhipicephalinae</taxon>
        <taxon>Rhipicephalus</taxon>
        <taxon>Boophilus</taxon>
    </lineage>
</organism>
<dbReference type="Proteomes" id="UP000821866">
    <property type="component" value="Chromosome 4"/>
</dbReference>
<keyword evidence="2" id="KW-0472">Membrane</keyword>
<evidence type="ECO:0000313" key="3">
    <source>
        <dbReference type="EMBL" id="KAH8028991.1"/>
    </source>
</evidence>
<gene>
    <name evidence="3" type="ORF">HPB51_021846</name>
</gene>
<feature type="transmembrane region" description="Helical" evidence="2">
    <location>
        <begin position="45"/>
        <end position="65"/>
    </location>
</feature>
<dbReference type="EMBL" id="JABSTU010000006">
    <property type="protein sequence ID" value="KAH8028991.1"/>
    <property type="molecule type" value="Genomic_DNA"/>
</dbReference>
<reference evidence="3" key="2">
    <citation type="submission" date="2021-09" db="EMBL/GenBank/DDBJ databases">
        <authorList>
            <person name="Jia N."/>
            <person name="Wang J."/>
            <person name="Shi W."/>
            <person name="Du L."/>
            <person name="Sun Y."/>
            <person name="Zhan W."/>
            <person name="Jiang J."/>
            <person name="Wang Q."/>
            <person name="Zhang B."/>
            <person name="Ji P."/>
            <person name="Sakyi L.B."/>
            <person name="Cui X."/>
            <person name="Yuan T."/>
            <person name="Jiang B."/>
            <person name="Yang W."/>
            <person name="Lam T.T.-Y."/>
            <person name="Chang Q."/>
            <person name="Ding S."/>
            <person name="Wang X."/>
            <person name="Zhu J."/>
            <person name="Ruan X."/>
            <person name="Zhao L."/>
            <person name="Wei J."/>
            <person name="Que T."/>
            <person name="Du C."/>
            <person name="Cheng J."/>
            <person name="Dai P."/>
            <person name="Han X."/>
            <person name="Huang E."/>
            <person name="Gao Y."/>
            <person name="Liu J."/>
            <person name="Shao H."/>
            <person name="Ye R."/>
            <person name="Li L."/>
            <person name="Wei W."/>
            <person name="Wang X."/>
            <person name="Wang C."/>
            <person name="Huo Q."/>
            <person name="Li W."/>
            <person name="Guo W."/>
            <person name="Chen H."/>
            <person name="Chen S."/>
            <person name="Zhou L."/>
            <person name="Zhou L."/>
            <person name="Ni X."/>
            <person name="Tian J."/>
            <person name="Zhou Y."/>
            <person name="Sheng Y."/>
            <person name="Liu T."/>
            <person name="Pan Y."/>
            <person name="Xia L."/>
            <person name="Li J."/>
            <person name="Zhao F."/>
            <person name="Cao W."/>
        </authorList>
    </citation>
    <scope>NUCLEOTIDE SEQUENCE</scope>
    <source>
        <strain evidence="3">Rmic-2018</strain>
        <tissue evidence="3">Larvae</tissue>
    </source>
</reference>
<name>A0A9J6E3F1_RHIMP</name>
<sequence>MWRTLQHSGVHPLTGSAEVCIRTCEQPEPEGDVTLVLISRTGLRVIAAVLGVTILGCACALVYSFGNYSKLKKNVEDVRNYIAYRRVQEGADRFLPGMNKARLVTSKTAVPEASGNGSRTFTRKNRD</sequence>
<evidence type="ECO:0000256" key="1">
    <source>
        <dbReference type="SAM" id="MobiDB-lite"/>
    </source>
</evidence>
<feature type="region of interest" description="Disordered" evidence="1">
    <location>
        <begin position="106"/>
        <end position="127"/>
    </location>
</feature>
<accession>A0A9J6E3F1</accession>
<reference evidence="3" key="1">
    <citation type="journal article" date="2020" name="Cell">
        <title>Large-Scale Comparative Analyses of Tick Genomes Elucidate Their Genetic Diversity and Vector Capacities.</title>
        <authorList>
            <consortium name="Tick Genome and Microbiome Consortium (TIGMIC)"/>
            <person name="Jia N."/>
            <person name="Wang J."/>
            <person name="Shi W."/>
            <person name="Du L."/>
            <person name="Sun Y."/>
            <person name="Zhan W."/>
            <person name="Jiang J.F."/>
            <person name="Wang Q."/>
            <person name="Zhang B."/>
            <person name="Ji P."/>
            <person name="Bell-Sakyi L."/>
            <person name="Cui X.M."/>
            <person name="Yuan T.T."/>
            <person name="Jiang B.G."/>
            <person name="Yang W.F."/>
            <person name="Lam T.T."/>
            <person name="Chang Q.C."/>
            <person name="Ding S.J."/>
            <person name="Wang X.J."/>
            <person name="Zhu J.G."/>
            <person name="Ruan X.D."/>
            <person name="Zhao L."/>
            <person name="Wei J.T."/>
            <person name="Ye R.Z."/>
            <person name="Que T.C."/>
            <person name="Du C.H."/>
            <person name="Zhou Y.H."/>
            <person name="Cheng J.X."/>
            <person name="Dai P.F."/>
            <person name="Guo W.B."/>
            <person name="Han X.H."/>
            <person name="Huang E.J."/>
            <person name="Li L.F."/>
            <person name="Wei W."/>
            <person name="Gao Y.C."/>
            <person name="Liu J.Z."/>
            <person name="Shao H.Z."/>
            <person name="Wang X."/>
            <person name="Wang C.C."/>
            <person name="Yang T.C."/>
            <person name="Huo Q.B."/>
            <person name="Li W."/>
            <person name="Chen H.Y."/>
            <person name="Chen S.E."/>
            <person name="Zhou L.G."/>
            <person name="Ni X.B."/>
            <person name="Tian J.H."/>
            <person name="Sheng Y."/>
            <person name="Liu T."/>
            <person name="Pan Y.S."/>
            <person name="Xia L.Y."/>
            <person name="Li J."/>
            <person name="Zhao F."/>
            <person name="Cao W.C."/>
        </authorList>
    </citation>
    <scope>NUCLEOTIDE SEQUENCE</scope>
    <source>
        <strain evidence="3">Rmic-2018</strain>
    </source>
</reference>
<keyword evidence="2" id="KW-0812">Transmembrane</keyword>
<dbReference type="AlphaFoldDB" id="A0A9J6E3F1"/>